<accession>T0JSA4</accession>
<dbReference type="GO" id="GO:0015679">
    <property type="term" value="P:plasma membrane copper ion transport"/>
    <property type="evidence" value="ECO:0007669"/>
    <property type="project" value="TreeGrafter"/>
</dbReference>
<dbReference type="GO" id="GO:0046914">
    <property type="term" value="F:transition metal ion binding"/>
    <property type="evidence" value="ECO:0007669"/>
    <property type="project" value="TreeGrafter"/>
</dbReference>
<dbReference type="GO" id="GO:0060003">
    <property type="term" value="P:copper ion export"/>
    <property type="evidence" value="ECO:0007669"/>
    <property type="project" value="TreeGrafter"/>
</dbReference>
<dbReference type="Proteomes" id="UP000015520">
    <property type="component" value="Unassembled WGS sequence"/>
</dbReference>
<evidence type="ECO:0000256" key="2">
    <source>
        <dbReference type="SAM" id="SignalP"/>
    </source>
</evidence>
<dbReference type="PANTHER" id="PTHR30097:SF4">
    <property type="entry name" value="SLR6042 PROTEIN"/>
    <property type="match status" value="1"/>
</dbReference>
<dbReference type="OrthoDB" id="5327103at2"/>
<dbReference type="STRING" id="1172190.M947_04420"/>
<organism evidence="3 4">
    <name type="scientific">Sulfurimonas hongkongensis</name>
    <dbReference type="NCBI Taxonomy" id="1172190"/>
    <lineage>
        <taxon>Bacteria</taxon>
        <taxon>Pseudomonadati</taxon>
        <taxon>Campylobacterota</taxon>
        <taxon>Epsilonproteobacteria</taxon>
        <taxon>Campylobacterales</taxon>
        <taxon>Sulfurimonadaceae</taxon>
        <taxon>Sulfurimonas</taxon>
    </lineage>
</organism>
<protein>
    <submittedName>
        <fullName evidence="3">Secretion protein HlyD</fullName>
    </submittedName>
</protein>
<dbReference type="Gene3D" id="2.40.50.100">
    <property type="match status" value="1"/>
</dbReference>
<proteinExistence type="predicted"/>
<dbReference type="GO" id="GO:0030288">
    <property type="term" value="C:outer membrane-bounded periplasmic space"/>
    <property type="evidence" value="ECO:0007669"/>
    <property type="project" value="TreeGrafter"/>
</dbReference>
<dbReference type="eggNOG" id="COG0845">
    <property type="taxonomic scope" value="Bacteria"/>
</dbReference>
<keyword evidence="1" id="KW-0813">Transport</keyword>
<comment type="caution">
    <text evidence="3">The sequence shown here is derived from an EMBL/GenBank/DDBJ whole genome shotgun (WGS) entry which is preliminary data.</text>
</comment>
<evidence type="ECO:0000313" key="3">
    <source>
        <dbReference type="EMBL" id="EQB39827.1"/>
    </source>
</evidence>
<keyword evidence="4" id="KW-1185">Reference proteome</keyword>
<dbReference type="Gene3D" id="2.40.30.170">
    <property type="match status" value="1"/>
</dbReference>
<name>T0JSA4_9BACT</name>
<keyword evidence="2" id="KW-0732">Signal</keyword>
<sequence length="352" mass="39370">MKILTLLTLVFMSLFATIEMSQKQESELGIKTTKPKKTTSIEFGAYNAKVSLDEKDIISVGLAVDSVVIDIFVTKLSSIKKGDKLISLRSSELLNLQKEYINALIEKQNILKNYKRDERLFDEGIISQKNLLISQKEKLNSELKVKLNESQLLMSGFNQTLLKRVRDTYTLVEFINILAPRDGLVDAIVVNVGQKVGSNKTMMKIYADAKRYLELNVPLVVANNIALGDRCYFESKSAKIVAISNIANEETQSVKLRAVIEDATGVMINRVYFAKIKKSVDNAFVIKKSALVYEQNKPIVFKKVSKGYEPLSVLVLKEDPQTYTIQATLNENDDLASSSTSALLSALEHSDE</sequence>
<dbReference type="PATRIC" id="fig|1172190.3.peg.861"/>
<dbReference type="Gene3D" id="1.10.287.470">
    <property type="entry name" value="Helix hairpin bin"/>
    <property type="match status" value="1"/>
</dbReference>
<reference evidence="3 4" key="1">
    <citation type="submission" date="2013-07" db="EMBL/GenBank/DDBJ databases">
        <title>Sulfurimonas hongkongensis AST-10 Genome Sequencing.</title>
        <authorList>
            <person name="Cai L."/>
            <person name="Zhang T."/>
        </authorList>
    </citation>
    <scope>NUCLEOTIDE SEQUENCE [LARGE SCALE GENOMIC DNA]</scope>
    <source>
        <strain evidence="3 4">AST-10</strain>
    </source>
</reference>
<gene>
    <name evidence="3" type="ORF">M947_04420</name>
</gene>
<feature type="chain" id="PRO_5004565910" evidence="2">
    <location>
        <begin position="17"/>
        <end position="352"/>
    </location>
</feature>
<dbReference type="InterPro" id="IPR051909">
    <property type="entry name" value="MFP_Cation_Efflux"/>
</dbReference>
<evidence type="ECO:0000313" key="4">
    <source>
        <dbReference type="Proteomes" id="UP000015520"/>
    </source>
</evidence>
<dbReference type="AlphaFoldDB" id="T0JSA4"/>
<feature type="signal peptide" evidence="2">
    <location>
        <begin position="1"/>
        <end position="16"/>
    </location>
</feature>
<dbReference type="PANTHER" id="PTHR30097">
    <property type="entry name" value="CATION EFFLUX SYSTEM PROTEIN CUSB"/>
    <property type="match status" value="1"/>
</dbReference>
<evidence type="ECO:0000256" key="1">
    <source>
        <dbReference type="ARBA" id="ARBA00022448"/>
    </source>
</evidence>
<dbReference type="SUPFAM" id="SSF111369">
    <property type="entry name" value="HlyD-like secretion proteins"/>
    <property type="match status" value="1"/>
</dbReference>
<dbReference type="EMBL" id="AUPZ01000005">
    <property type="protein sequence ID" value="EQB39827.1"/>
    <property type="molecule type" value="Genomic_DNA"/>
</dbReference>
<dbReference type="RefSeq" id="WP_021287155.1">
    <property type="nucleotide sequence ID" value="NZ_AUPZ01000005.1"/>
</dbReference>